<protein>
    <recommendedName>
        <fullName evidence="16">Integral membrane protein</fullName>
    </recommendedName>
</protein>
<comment type="similarity">
    <text evidence="2">Belongs to the TMEM175 family.</text>
</comment>
<evidence type="ECO:0000256" key="12">
    <source>
        <dbReference type="ARBA" id="ARBA00034430"/>
    </source>
</evidence>
<dbReference type="Proteomes" id="UP000321606">
    <property type="component" value="Chromosome"/>
</dbReference>
<evidence type="ECO:0000256" key="2">
    <source>
        <dbReference type="ARBA" id="ARBA00006920"/>
    </source>
</evidence>
<feature type="transmembrane region" description="Helical" evidence="13">
    <location>
        <begin position="43"/>
        <end position="62"/>
    </location>
</feature>
<keyword evidence="5 13" id="KW-0812">Transmembrane</keyword>
<name>A0A510JAD8_9FUSO</name>
<dbReference type="KEGG" id="lgo:JCM16774_1086"/>
<feature type="transmembrane region" description="Helical" evidence="13">
    <location>
        <begin position="169"/>
        <end position="186"/>
    </location>
</feature>
<evidence type="ECO:0000313" key="14">
    <source>
        <dbReference type="EMBL" id="BBM36154.1"/>
    </source>
</evidence>
<feature type="transmembrane region" description="Helical" evidence="13">
    <location>
        <begin position="7"/>
        <end position="23"/>
    </location>
</feature>
<accession>A0A510JAD8</accession>
<evidence type="ECO:0000256" key="9">
    <source>
        <dbReference type="ARBA" id="ARBA00023065"/>
    </source>
</evidence>
<evidence type="ECO:0000256" key="4">
    <source>
        <dbReference type="ARBA" id="ARBA00022538"/>
    </source>
</evidence>
<gene>
    <name evidence="14" type="ORF">JCM16774_1086</name>
</gene>
<evidence type="ECO:0000256" key="7">
    <source>
        <dbReference type="ARBA" id="ARBA00022958"/>
    </source>
</evidence>
<feature type="transmembrane region" description="Helical" evidence="13">
    <location>
        <begin position="145"/>
        <end position="163"/>
    </location>
</feature>
<organism evidence="14 15">
    <name type="scientific">Pseudoleptotrichia goodfellowii</name>
    <dbReference type="NCBI Taxonomy" id="157692"/>
    <lineage>
        <taxon>Bacteria</taxon>
        <taxon>Fusobacteriati</taxon>
        <taxon>Fusobacteriota</taxon>
        <taxon>Fusobacteriia</taxon>
        <taxon>Fusobacteriales</taxon>
        <taxon>Leptotrichiaceae</taxon>
        <taxon>Pseudoleptotrichia</taxon>
    </lineage>
</organism>
<keyword evidence="10 13" id="KW-0472">Membrane</keyword>
<evidence type="ECO:0000256" key="3">
    <source>
        <dbReference type="ARBA" id="ARBA00022448"/>
    </source>
</evidence>
<keyword evidence="4" id="KW-0633">Potassium transport</keyword>
<evidence type="ECO:0000256" key="6">
    <source>
        <dbReference type="ARBA" id="ARBA00022826"/>
    </source>
</evidence>
<dbReference type="OrthoDB" id="7626281at2"/>
<proteinExistence type="inferred from homology"/>
<reference evidence="14 15" key="1">
    <citation type="submission" date="2019-07" db="EMBL/GenBank/DDBJ databases">
        <title>Complete Genome Sequence of Leptotrichia goodfellowii Strain JCM 16774.</title>
        <authorList>
            <person name="Watanabe S."/>
            <person name="Cui L."/>
        </authorList>
    </citation>
    <scope>NUCLEOTIDE SEQUENCE [LARGE SCALE GENOMIC DNA]</scope>
    <source>
        <strain evidence="14 15">JCM16774</strain>
    </source>
</reference>
<dbReference type="STRING" id="714315.GCA_000516535_01078"/>
<evidence type="ECO:0000256" key="10">
    <source>
        <dbReference type="ARBA" id="ARBA00023136"/>
    </source>
</evidence>
<dbReference type="GO" id="GO:0005267">
    <property type="term" value="F:potassium channel activity"/>
    <property type="evidence" value="ECO:0007669"/>
    <property type="project" value="UniProtKB-KW"/>
</dbReference>
<dbReference type="RefSeq" id="WP_026737538.1">
    <property type="nucleotide sequence ID" value="NZ_AP019822.1"/>
</dbReference>
<dbReference type="Pfam" id="PF06736">
    <property type="entry name" value="TMEM175"/>
    <property type="match status" value="1"/>
</dbReference>
<keyword evidence="6" id="KW-0631">Potassium channel</keyword>
<keyword evidence="7" id="KW-0630">Potassium</keyword>
<dbReference type="EMBL" id="AP019822">
    <property type="protein sequence ID" value="BBM36154.1"/>
    <property type="molecule type" value="Genomic_DNA"/>
</dbReference>
<evidence type="ECO:0000313" key="15">
    <source>
        <dbReference type="Proteomes" id="UP000321606"/>
    </source>
</evidence>
<evidence type="ECO:0000256" key="11">
    <source>
        <dbReference type="ARBA" id="ARBA00023303"/>
    </source>
</evidence>
<dbReference type="GO" id="GO:0016020">
    <property type="term" value="C:membrane"/>
    <property type="evidence" value="ECO:0007669"/>
    <property type="project" value="UniProtKB-SubCell"/>
</dbReference>
<keyword evidence="3" id="KW-0813">Transport</keyword>
<comment type="subcellular location">
    <subcellularLocation>
        <location evidence="1">Membrane</location>
        <topology evidence="1">Multi-pass membrane protein</topology>
    </subcellularLocation>
</comment>
<keyword evidence="8 13" id="KW-1133">Transmembrane helix</keyword>
<keyword evidence="11" id="KW-0407">Ion channel</keyword>
<evidence type="ECO:0000256" key="5">
    <source>
        <dbReference type="ARBA" id="ARBA00022692"/>
    </source>
</evidence>
<comment type="catalytic activity">
    <reaction evidence="12">
        <text>K(+)(in) = K(+)(out)</text>
        <dbReference type="Rhea" id="RHEA:29463"/>
        <dbReference type="ChEBI" id="CHEBI:29103"/>
    </reaction>
</comment>
<evidence type="ECO:0000256" key="8">
    <source>
        <dbReference type="ARBA" id="ARBA00022989"/>
    </source>
</evidence>
<dbReference type="AlphaFoldDB" id="A0A510JAD8"/>
<evidence type="ECO:0000256" key="1">
    <source>
        <dbReference type="ARBA" id="ARBA00004141"/>
    </source>
</evidence>
<feature type="transmembrane region" description="Helical" evidence="13">
    <location>
        <begin position="74"/>
        <end position="92"/>
    </location>
</feature>
<sequence length="191" mass="22367">MNKERLTAFTDAVLAIIMTILVLELEKPSEPTLRAIWELRTSYFSYTLSFFWLGTMWVNLHNEWHKVEKISKSVVWWSVILLFFSSWFPYTTSFVNSYFYSSTAQVFYGIIVLAVTYVNIELSKALEKANENNKKLKEKTVKRRNWLHIDILIKIAGLIISIFVYPPAMMLSVLVTSILVLTVFTHERNKK</sequence>
<evidence type="ECO:0000256" key="13">
    <source>
        <dbReference type="SAM" id="Phobius"/>
    </source>
</evidence>
<dbReference type="InterPro" id="IPR010617">
    <property type="entry name" value="TMEM175-like"/>
</dbReference>
<dbReference type="GO" id="GO:0015252">
    <property type="term" value="F:proton channel activity"/>
    <property type="evidence" value="ECO:0007669"/>
    <property type="project" value="InterPro"/>
</dbReference>
<evidence type="ECO:0008006" key="16">
    <source>
        <dbReference type="Google" id="ProtNLM"/>
    </source>
</evidence>
<feature type="transmembrane region" description="Helical" evidence="13">
    <location>
        <begin position="98"/>
        <end position="120"/>
    </location>
</feature>
<keyword evidence="9" id="KW-0406">Ion transport</keyword>